<dbReference type="EMBL" id="VEVQ02000007">
    <property type="protein sequence ID" value="NHN26323.1"/>
    <property type="molecule type" value="Genomic_DNA"/>
</dbReference>
<reference evidence="1 2" key="2">
    <citation type="submission" date="2020-02" db="EMBL/GenBank/DDBJ databases">
        <title>Flavobacterium profundi sp. nov., isolated from a deep-sea seamount.</title>
        <authorList>
            <person name="Zhang D.-C."/>
        </authorList>
    </citation>
    <scope>NUCLEOTIDE SEQUENCE [LARGE SCALE GENOMIC DNA]</scope>
    <source>
        <strain evidence="1 2">EC11</strain>
    </source>
</reference>
<accession>A0ABX0IUW1</accession>
<comment type="caution">
    <text evidence="1">The sequence shown here is derived from an EMBL/GenBank/DDBJ whole genome shotgun (WGS) entry which is preliminary data.</text>
</comment>
<keyword evidence="2" id="KW-1185">Reference proteome</keyword>
<protein>
    <submittedName>
        <fullName evidence="1">Uncharacterized protein</fullName>
    </submittedName>
</protein>
<sequence>MFRNMSVGSIISSNFVGFSVKTFSLLSRKSPSKAMHGSEMYSNSHIAIHFFFGITRINN</sequence>
<reference evidence="2" key="1">
    <citation type="submission" date="2019-05" db="EMBL/GenBank/DDBJ databases">
        <title>Flavobacterium profundi sp. nov., isolated from a deep-sea seamount.</title>
        <authorList>
            <person name="Zhang D.-C."/>
        </authorList>
    </citation>
    <scope>NUCLEOTIDE SEQUENCE [LARGE SCALE GENOMIC DNA]</scope>
    <source>
        <strain evidence="2">EC11</strain>
    </source>
</reference>
<evidence type="ECO:0000313" key="2">
    <source>
        <dbReference type="Proteomes" id="UP000817854"/>
    </source>
</evidence>
<evidence type="ECO:0000313" key="1">
    <source>
        <dbReference type="EMBL" id="NHN26323.1"/>
    </source>
</evidence>
<dbReference type="RefSeq" id="WP_140962655.1">
    <property type="nucleotide sequence ID" value="NZ_VEVQ02000007.1"/>
</dbReference>
<gene>
    <name evidence="1" type="ORF">FIA58_011595</name>
</gene>
<name>A0ABX0IUW1_9FLAO</name>
<dbReference type="Proteomes" id="UP000817854">
    <property type="component" value="Unassembled WGS sequence"/>
</dbReference>
<organism evidence="1 2">
    <name type="scientific">Flavobacterium jejuense</name>
    <dbReference type="NCBI Taxonomy" id="1544455"/>
    <lineage>
        <taxon>Bacteria</taxon>
        <taxon>Pseudomonadati</taxon>
        <taxon>Bacteroidota</taxon>
        <taxon>Flavobacteriia</taxon>
        <taxon>Flavobacteriales</taxon>
        <taxon>Flavobacteriaceae</taxon>
        <taxon>Flavobacterium</taxon>
    </lineage>
</organism>
<proteinExistence type="predicted"/>